<reference evidence="3 4" key="1">
    <citation type="submission" date="2024-02" db="EMBL/GenBank/DDBJ databases">
        <title>Chromosome-scale genome assembly of the rough periwinkle Littorina saxatilis.</title>
        <authorList>
            <person name="De Jode A."/>
            <person name="Faria R."/>
            <person name="Formenti G."/>
            <person name="Sims Y."/>
            <person name="Smith T.P."/>
            <person name="Tracey A."/>
            <person name="Wood J.M.D."/>
            <person name="Zagrodzka Z.B."/>
            <person name="Johannesson K."/>
            <person name="Butlin R.K."/>
            <person name="Leder E.H."/>
        </authorList>
    </citation>
    <scope>NUCLEOTIDE SEQUENCE [LARGE SCALE GENOMIC DNA]</scope>
    <source>
        <strain evidence="3">Snail1</strain>
        <tissue evidence="3">Muscle</tissue>
    </source>
</reference>
<name>A0AAN9AN32_9CAEN</name>
<dbReference type="Proteomes" id="UP001374579">
    <property type="component" value="Unassembled WGS sequence"/>
</dbReference>
<dbReference type="AlphaFoldDB" id="A0AAN9AN32"/>
<dbReference type="PANTHER" id="PTHR46534">
    <property type="entry name" value="IGGFC_BINDING DOMAIN-CONTAINING PROTEIN"/>
    <property type="match status" value="1"/>
</dbReference>
<keyword evidence="1" id="KW-0732">Signal</keyword>
<accession>A0AAN9AN32</accession>
<comment type="caution">
    <text evidence="3">The sequence shown here is derived from an EMBL/GenBank/DDBJ whole genome shotgun (WGS) entry which is preliminary data.</text>
</comment>
<evidence type="ECO:0000259" key="2">
    <source>
        <dbReference type="Pfam" id="PF17517"/>
    </source>
</evidence>
<dbReference type="InterPro" id="IPR035234">
    <property type="entry name" value="IgGFc-bd_N"/>
</dbReference>
<dbReference type="Pfam" id="PF17517">
    <property type="entry name" value="IgGFc_binding"/>
    <property type="match status" value="1"/>
</dbReference>
<feature type="domain" description="IgGFc-binding protein N-terminal" evidence="2">
    <location>
        <begin position="138"/>
        <end position="448"/>
    </location>
</feature>
<feature type="signal peptide" evidence="1">
    <location>
        <begin position="1"/>
        <end position="23"/>
    </location>
</feature>
<proteinExistence type="predicted"/>
<dbReference type="PANTHER" id="PTHR46534:SF1">
    <property type="entry name" value="IGGFC-BINDING PROTEIN N-TERMINAL DOMAIN-CONTAINING PROTEIN"/>
    <property type="match status" value="1"/>
</dbReference>
<protein>
    <recommendedName>
        <fullName evidence="2">IgGFc-binding protein N-terminal domain-containing protein</fullName>
    </recommendedName>
</protein>
<keyword evidence="4" id="KW-1185">Reference proteome</keyword>
<feature type="chain" id="PRO_5043010143" description="IgGFc-binding protein N-terminal domain-containing protein" evidence="1">
    <location>
        <begin position="24"/>
        <end position="587"/>
    </location>
</feature>
<organism evidence="3 4">
    <name type="scientific">Littorina saxatilis</name>
    <dbReference type="NCBI Taxonomy" id="31220"/>
    <lineage>
        <taxon>Eukaryota</taxon>
        <taxon>Metazoa</taxon>
        <taxon>Spiralia</taxon>
        <taxon>Lophotrochozoa</taxon>
        <taxon>Mollusca</taxon>
        <taxon>Gastropoda</taxon>
        <taxon>Caenogastropoda</taxon>
        <taxon>Littorinimorpha</taxon>
        <taxon>Littorinoidea</taxon>
        <taxon>Littorinidae</taxon>
        <taxon>Littorina</taxon>
    </lineage>
</organism>
<dbReference type="EMBL" id="JBAMIC010000024">
    <property type="protein sequence ID" value="KAK7089963.1"/>
    <property type="molecule type" value="Genomic_DNA"/>
</dbReference>
<evidence type="ECO:0000313" key="3">
    <source>
        <dbReference type="EMBL" id="KAK7089963.1"/>
    </source>
</evidence>
<gene>
    <name evidence="3" type="ORF">V1264_009836</name>
</gene>
<evidence type="ECO:0000256" key="1">
    <source>
        <dbReference type="SAM" id="SignalP"/>
    </source>
</evidence>
<sequence>MAPTVLAVFFAVLICADLPPAMNQVTVSVLKTSGKKFIVYPARLDSLWDRITLYITTQCLTNVQVKIITPMLGGATAPAGVKISLTVNRSHPVTQEVIGVISSQIDILHDGINVMASYDISVFVNNPSSNASGVTSILSYDSLSTAYLFPSIERTYDAQPSVSHTQSSILIGNPAPGRNEIVVTLPRSAGSGGSPSLRWKHSDHGPGQTFKIIMNHNEVADIRQQDGKGTGDLTGTQIMSQKPIAVFSASVFYPPPFNGIPPAFRENKDITIENIPPVGSWGRTFVVTATPSTSRGDYIRVMAAQANTNIWSSLGVVRNLQNIGDFVEDELLPKSSVLLQADKPIQVIQYRYQFMADSAPFMFHVPAVESYDNIYTVPIIFNPDANPGFENYIVLITHVCYADRVVLESDLDPRRHQFVTSLSRWKRVGSSSYVTTEVKVNTGFVTIAMLSSGEVKDDANVTVGGFFFGMGPNQAYAAPLGLQWTSGKSTMQWTLPTTTSTEERPIKDGKAYLVARDQRPMTLPAERLLKSRVACHNECFKESLCAFVGYKPQKGSIMTRCELFMSTAECSGHTKEPGYLLYKLHKN</sequence>
<evidence type="ECO:0000313" key="4">
    <source>
        <dbReference type="Proteomes" id="UP001374579"/>
    </source>
</evidence>